<protein>
    <submittedName>
        <fullName evidence="4">Alpha/beta hydrolase fold domain containing protein</fullName>
    </submittedName>
</protein>
<dbReference type="SUPFAM" id="SSF53474">
    <property type="entry name" value="alpha/beta-Hydrolases"/>
    <property type="match status" value="1"/>
</dbReference>
<dbReference type="EMBL" id="AZGZ01000024">
    <property type="protein sequence ID" value="KZZ88673.1"/>
    <property type="molecule type" value="Genomic_DNA"/>
</dbReference>
<keyword evidence="4" id="KW-0378">Hydrolase</keyword>
<dbReference type="GO" id="GO:0004771">
    <property type="term" value="F:sterol ester esterase activity"/>
    <property type="evidence" value="ECO:0007669"/>
    <property type="project" value="TreeGrafter"/>
</dbReference>
<sequence length="640" mass="71552">MPIRRPWLRELASVIFSGYYLIAAEHADEKVRKVRSALTVEHMRISWEKGVTSPYLSVLARIVRPLKYHMRYPPIKVYIPRPAVSVYKAPMEAWIYFNGPISALRSPRSPHRKVVLDIPGGGFVAMNPRVNDDRLMAWAITLGLPIISLNYKKAPEAPYPFALNECFDAYRAIVASNGTCAGINSDIEVPGDSQLQIVVSGDSAGGNLAAGLTLMILATTENEAPDSPRYLPPPSGLILCYPALDMSFNSWMGDEEMQLIRDGTGSGASDSQENRGRSFQRESEVNEAVLRRKSEDYHKLTPATSRAGSPFAPHERKTEKESSPARPMETPRPEIKPLRTRLAMSSMLSYFNDRILTPEMMRAMIILYIGPYHRPDFNTDYFLSPILAPEQLLARFPKTYFLTGERDPLVDSTVIFAGRIRQAKKRAFRQRQETGAEWNDIAFEDVETNYVVTTLLPGISHGFMQMVALFPPAWELIERCAGWIKEIYEEQRHETAESARARVGGAKEARSHRSEGDKGLEMVSIPRSLRMTSMRASNAKKKRNPEGKKDEPVQLKIQTQRHENEGQDGEDADHTPVESGAVSATKLTNEQIKAGLPDLPMQRPSKAQMIRLPSEADLMARRMGGLTGGLMGLGEGTRTP</sequence>
<dbReference type="Gene3D" id="3.40.50.1820">
    <property type="entry name" value="alpha/beta hydrolase"/>
    <property type="match status" value="1"/>
</dbReference>
<evidence type="ECO:0000313" key="4">
    <source>
        <dbReference type="EMBL" id="KZZ88673.1"/>
    </source>
</evidence>
<gene>
    <name evidence="4" type="ORF">AAP_04771</name>
</gene>
<dbReference type="InterPro" id="IPR029058">
    <property type="entry name" value="AB_hydrolase_fold"/>
</dbReference>
<reference evidence="4 5" key="1">
    <citation type="journal article" date="2016" name="Genome Biol. Evol.">
        <title>Divergent and convergent evolution of fungal pathogenicity.</title>
        <authorList>
            <person name="Shang Y."/>
            <person name="Xiao G."/>
            <person name="Zheng P."/>
            <person name="Cen K."/>
            <person name="Zhan S."/>
            <person name="Wang C."/>
        </authorList>
    </citation>
    <scope>NUCLEOTIDE SEQUENCE [LARGE SCALE GENOMIC DNA]</scope>
    <source>
        <strain evidence="4 5">ARSEF 7405</strain>
    </source>
</reference>
<feature type="domain" description="Alpha/beta hydrolase fold-3" evidence="3">
    <location>
        <begin position="119"/>
        <end position="248"/>
    </location>
</feature>
<feature type="domain" description="Alpha/beta hydrolase fold-3" evidence="3">
    <location>
        <begin position="345"/>
        <end position="427"/>
    </location>
</feature>
<evidence type="ECO:0000313" key="5">
    <source>
        <dbReference type="Proteomes" id="UP000242877"/>
    </source>
</evidence>
<feature type="compositionally biased region" description="Basic and acidic residues" evidence="2">
    <location>
        <begin position="494"/>
        <end position="520"/>
    </location>
</feature>
<dbReference type="PROSITE" id="PS01174">
    <property type="entry name" value="LIPASE_GDXG_SER"/>
    <property type="match status" value="1"/>
</dbReference>
<dbReference type="OrthoDB" id="4205798at2759"/>
<feature type="compositionally biased region" description="Basic and acidic residues" evidence="2">
    <location>
        <begin position="313"/>
        <end position="334"/>
    </location>
</feature>
<dbReference type="Pfam" id="PF07859">
    <property type="entry name" value="Abhydrolase_3"/>
    <property type="match status" value="2"/>
</dbReference>
<evidence type="ECO:0000256" key="1">
    <source>
        <dbReference type="PROSITE-ProRule" id="PRU10038"/>
    </source>
</evidence>
<dbReference type="PANTHER" id="PTHR23025">
    <property type="entry name" value="TRIACYLGLYCEROL LIPASE"/>
    <property type="match status" value="1"/>
</dbReference>
<name>A0A162I4X7_9EURO</name>
<feature type="compositionally biased region" description="Basic and acidic residues" evidence="2">
    <location>
        <begin position="544"/>
        <end position="553"/>
    </location>
</feature>
<evidence type="ECO:0000259" key="3">
    <source>
        <dbReference type="Pfam" id="PF07859"/>
    </source>
</evidence>
<dbReference type="GO" id="GO:0004806">
    <property type="term" value="F:triacylglycerol lipase activity"/>
    <property type="evidence" value="ECO:0007669"/>
    <property type="project" value="TreeGrafter"/>
</dbReference>
<dbReference type="Proteomes" id="UP000242877">
    <property type="component" value="Unassembled WGS sequence"/>
</dbReference>
<feature type="active site" evidence="1">
    <location>
        <position position="203"/>
    </location>
</feature>
<accession>A0A162I4X7</accession>
<organism evidence="4 5">
    <name type="scientific">Ascosphaera apis ARSEF 7405</name>
    <dbReference type="NCBI Taxonomy" id="392613"/>
    <lineage>
        <taxon>Eukaryota</taxon>
        <taxon>Fungi</taxon>
        <taxon>Dikarya</taxon>
        <taxon>Ascomycota</taxon>
        <taxon>Pezizomycotina</taxon>
        <taxon>Eurotiomycetes</taxon>
        <taxon>Eurotiomycetidae</taxon>
        <taxon>Onygenales</taxon>
        <taxon>Ascosphaeraceae</taxon>
        <taxon>Ascosphaera</taxon>
    </lineage>
</organism>
<dbReference type="AlphaFoldDB" id="A0A162I4X7"/>
<comment type="caution">
    <text evidence="4">The sequence shown here is derived from an EMBL/GenBank/DDBJ whole genome shotgun (WGS) entry which is preliminary data.</text>
</comment>
<dbReference type="InterPro" id="IPR033140">
    <property type="entry name" value="Lipase_GDXG_put_SER_AS"/>
</dbReference>
<keyword evidence="5" id="KW-1185">Reference proteome</keyword>
<dbReference type="GO" id="GO:0019433">
    <property type="term" value="P:triglyceride catabolic process"/>
    <property type="evidence" value="ECO:0007669"/>
    <property type="project" value="TreeGrafter"/>
</dbReference>
<dbReference type="InterPro" id="IPR013094">
    <property type="entry name" value="AB_hydrolase_3"/>
</dbReference>
<evidence type="ECO:0000256" key="2">
    <source>
        <dbReference type="SAM" id="MobiDB-lite"/>
    </source>
</evidence>
<dbReference type="VEuPathDB" id="FungiDB:AAP_04771"/>
<feature type="region of interest" description="Disordered" evidence="2">
    <location>
        <begin position="261"/>
        <end position="334"/>
    </location>
</feature>
<dbReference type="GO" id="GO:0005829">
    <property type="term" value="C:cytosol"/>
    <property type="evidence" value="ECO:0007669"/>
    <property type="project" value="TreeGrafter"/>
</dbReference>
<feature type="region of interest" description="Disordered" evidence="2">
    <location>
        <begin position="494"/>
        <end position="584"/>
    </location>
</feature>
<proteinExistence type="predicted"/>
<feature type="compositionally biased region" description="Basic and acidic residues" evidence="2">
    <location>
        <begin position="272"/>
        <end position="299"/>
    </location>
</feature>
<dbReference type="PANTHER" id="PTHR23025:SF3">
    <property type="entry name" value="HORMONE-SENSITIVE LIPASE"/>
    <property type="match status" value="1"/>
</dbReference>